<dbReference type="EC" id="3.1.3.18" evidence="4"/>
<evidence type="ECO:0000313" key="5">
    <source>
        <dbReference type="EMBL" id="THF51062.1"/>
    </source>
</evidence>
<name>A0A4S3ZYQ0_9HYPH</name>
<dbReference type="InterPro" id="IPR023214">
    <property type="entry name" value="HAD_sf"/>
</dbReference>
<keyword evidence="6" id="KW-1185">Reference proteome</keyword>
<dbReference type="CDD" id="cd01427">
    <property type="entry name" value="HAD_like"/>
    <property type="match status" value="1"/>
</dbReference>
<dbReference type="Gene3D" id="3.40.50.1000">
    <property type="entry name" value="HAD superfamily/HAD-like"/>
    <property type="match status" value="1"/>
</dbReference>
<dbReference type="EMBL" id="SSOA01000003">
    <property type="protein sequence ID" value="THF51062.1"/>
    <property type="molecule type" value="Genomic_DNA"/>
</dbReference>
<comment type="catalytic activity">
    <reaction evidence="1">
        <text>2-phosphoglycolate + H2O = glycolate + phosphate</text>
        <dbReference type="Rhea" id="RHEA:14369"/>
        <dbReference type="ChEBI" id="CHEBI:15377"/>
        <dbReference type="ChEBI" id="CHEBI:29805"/>
        <dbReference type="ChEBI" id="CHEBI:43474"/>
        <dbReference type="ChEBI" id="CHEBI:58033"/>
        <dbReference type="EC" id="3.1.3.18"/>
    </reaction>
</comment>
<dbReference type="SFLD" id="SFLDG01129">
    <property type="entry name" value="C1.5:_HAD__Beta-PGM__Phosphata"/>
    <property type="match status" value="1"/>
</dbReference>
<dbReference type="Proteomes" id="UP000310754">
    <property type="component" value="Unassembled WGS sequence"/>
</dbReference>
<dbReference type="Pfam" id="PF00702">
    <property type="entry name" value="Hydrolase"/>
    <property type="match status" value="1"/>
</dbReference>
<organism evidence="5 6">
    <name type="scientific">Allorhizobium terrae</name>
    <dbReference type="NCBI Taxonomy" id="1848972"/>
    <lineage>
        <taxon>Bacteria</taxon>
        <taxon>Pseudomonadati</taxon>
        <taxon>Pseudomonadota</taxon>
        <taxon>Alphaproteobacteria</taxon>
        <taxon>Hyphomicrobiales</taxon>
        <taxon>Rhizobiaceae</taxon>
        <taxon>Rhizobium/Agrobacterium group</taxon>
        <taxon>Allorhizobium</taxon>
    </lineage>
</organism>
<keyword evidence="5" id="KW-0378">Hydrolase</keyword>
<evidence type="ECO:0000256" key="2">
    <source>
        <dbReference type="ARBA" id="ARBA00004818"/>
    </source>
</evidence>
<sequence length="235" mass="24641">MQGKPEILGILFDKDGTLLDYDASWEPVNRQLALLAAKGDAELADKLLLACGMDPDTGVVMADSLLAAGNSRQIAQGLVDAGSAFDVHDLTVELDRIFAAAADFSVPVTDLAHLFSTLKQKGLKLGIASSDNERSIRAIVQRFGLTDHVDFIAGYDSGHGCKPEPGMVHGFCAATGLSAAQVAVVGDNNHDLHMGRNAGAGLAIAVLTGTGSRETLTVNSDFCLNNITELHTVLN</sequence>
<dbReference type="SUPFAM" id="SSF56784">
    <property type="entry name" value="HAD-like"/>
    <property type="match status" value="1"/>
</dbReference>
<reference evidence="5 6" key="1">
    <citation type="submission" date="2019-04" db="EMBL/GenBank/DDBJ databases">
        <title>Rhizobium terrae sp. nov., isolated from a paddy soil.</title>
        <authorList>
            <person name="Lin S.-Y."/>
            <person name="Hameed A."/>
            <person name="Huang H.-I."/>
            <person name="Young C.-C."/>
        </authorList>
    </citation>
    <scope>NUCLEOTIDE SEQUENCE [LARGE SCALE GENOMIC DNA]</scope>
    <source>
        <strain evidence="5 6">CC-HIH110</strain>
    </source>
</reference>
<comment type="similarity">
    <text evidence="3">Belongs to the HAD-like hydrolase superfamily. CbbY/CbbZ/Gph/YieH family.</text>
</comment>
<dbReference type="InterPro" id="IPR050155">
    <property type="entry name" value="HAD-like_hydrolase_sf"/>
</dbReference>
<dbReference type="GO" id="GO:0008967">
    <property type="term" value="F:phosphoglycolate phosphatase activity"/>
    <property type="evidence" value="ECO:0007669"/>
    <property type="project" value="UniProtKB-EC"/>
</dbReference>
<evidence type="ECO:0000256" key="4">
    <source>
        <dbReference type="ARBA" id="ARBA00013078"/>
    </source>
</evidence>
<dbReference type="AlphaFoldDB" id="A0A4S3ZYQ0"/>
<comment type="pathway">
    <text evidence="2">Organic acid metabolism; glycolate biosynthesis; glycolate from 2-phosphoglycolate: step 1/1.</text>
</comment>
<dbReference type="InterPro" id="IPR023198">
    <property type="entry name" value="PGP-like_dom2"/>
</dbReference>
<accession>A0A4S3ZYQ0</accession>
<evidence type="ECO:0000256" key="1">
    <source>
        <dbReference type="ARBA" id="ARBA00000830"/>
    </source>
</evidence>
<evidence type="ECO:0000313" key="6">
    <source>
        <dbReference type="Proteomes" id="UP000310754"/>
    </source>
</evidence>
<dbReference type="InterPro" id="IPR036412">
    <property type="entry name" value="HAD-like_sf"/>
</dbReference>
<dbReference type="GO" id="GO:0006281">
    <property type="term" value="P:DNA repair"/>
    <property type="evidence" value="ECO:0007669"/>
    <property type="project" value="TreeGrafter"/>
</dbReference>
<evidence type="ECO:0000256" key="3">
    <source>
        <dbReference type="ARBA" id="ARBA00006171"/>
    </source>
</evidence>
<dbReference type="SFLD" id="SFLDS00003">
    <property type="entry name" value="Haloacid_Dehalogenase"/>
    <property type="match status" value="1"/>
</dbReference>
<dbReference type="NCBIfam" id="TIGR01549">
    <property type="entry name" value="HAD-SF-IA-v1"/>
    <property type="match status" value="1"/>
</dbReference>
<gene>
    <name evidence="5" type="ORF">E6C51_08710</name>
</gene>
<proteinExistence type="inferred from homology"/>
<dbReference type="PANTHER" id="PTHR43434">
    <property type="entry name" value="PHOSPHOGLYCOLATE PHOSPHATASE"/>
    <property type="match status" value="1"/>
</dbReference>
<comment type="caution">
    <text evidence="5">The sequence shown here is derived from an EMBL/GenBank/DDBJ whole genome shotgun (WGS) entry which is preliminary data.</text>
</comment>
<dbReference type="InterPro" id="IPR006439">
    <property type="entry name" value="HAD-SF_hydro_IA"/>
</dbReference>
<protein>
    <recommendedName>
        <fullName evidence="4">phosphoglycolate phosphatase</fullName>
        <ecNumber evidence="4">3.1.3.18</ecNumber>
    </recommendedName>
</protein>
<dbReference type="Gene3D" id="1.10.150.240">
    <property type="entry name" value="Putative phosphatase, domain 2"/>
    <property type="match status" value="1"/>
</dbReference>
<dbReference type="PANTHER" id="PTHR43434:SF1">
    <property type="entry name" value="PHOSPHOGLYCOLATE PHOSPHATASE"/>
    <property type="match status" value="1"/>
</dbReference>